<dbReference type="Pfam" id="PF14571">
    <property type="entry name" value="Di19_C"/>
    <property type="match status" value="1"/>
</dbReference>
<evidence type="ECO:0000313" key="4">
    <source>
        <dbReference type="EMBL" id="GAV57002.1"/>
    </source>
</evidence>
<dbReference type="AlphaFoldDB" id="A0A1Q3AN63"/>
<dbReference type="Pfam" id="PF05605">
    <property type="entry name" value="zf-Di19"/>
    <property type="match status" value="1"/>
</dbReference>
<accession>A0A1Q3AN63</accession>
<comment type="similarity">
    <text evidence="1">Belongs to the Di19 family.</text>
</comment>
<dbReference type="Proteomes" id="UP000187406">
    <property type="component" value="Unassembled WGS sequence"/>
</dbReference>
<gene>
    <name evidence="4" type="ORF">CFOL_v3_00541</name>
</gene>
<dbReference type="PANTHER" id="PTHR31875">
    <property type="entry name" value="PROTEIN DEHYDRATION-INDUCED 19"/>
    <property type="match status" value="1"/>
</dbReference>
<name>A0A1Q3AN63_CEPFO</name>
<dbReference type="InterPro" id="IPR027935">
    <property type="entry name" value="Di19_C"/>
</dbReference>
<proteinExistence type="inferred from homology"/>
<sequence length="175" mass="19614">MEDDTWSFGFSTSARRKYRSDVCFDFEEIEGDDDLKMEYRCPFCAEVFDLGGFCCHIFVEHPTEAKSGVSTSVKELQNDHFHSLVSRSSSLVPPSKMALDPLLSFIYNVPIANASESVVLVSSTKVSAEDKVSIKKTLERDDHISPLSNKDHLEKAMRCEFVQGLLSSTFIDDGL</sequence>
<dbReference type="PANTHER" id="PTHR31875:SF25">
    <property type="entry name" value="PROTEIN DEHYDRATION-INDUCED 19 HOMOLOG 2"/>
    <property type="match status" value="1"/>
</dbReference>
<dbReference type="OrthoDB" id="6270329at2759"/>
<keyword evidence="5" id="KW-1185">Reference proteome</keyword>
<protein>
    <submittedName>
        <fullName evidence="4">Di19 domain-containing protein</fullName>
    </submittedName>
</protein>
<feature type="domain" description="Di19 C-terminal" evidence="3">
    <location>
        <begin position="70"/>
        <end position="169"/>
    </location>
</feature>
<reference evidence="5" key="1">
    <citation type="submission" date="2016-04" db="EMBL/GenBank/DDBJ databases">
        <title>Cephalotus genome sequencing.</title>
        <authorList>
            <person name="Fukushima K."/>
            <person name="Hasebe M."/>
            <person name="Fang X."/>
        </authorList>
    </citation>
    <scope>NUCLEOTIDE SEQUENCE [LARGE SCALE GENOMIC DNA]</scope>
    <source>
        <strain evidence="5">cv. St1</strain>
    </source>
</reference>
<dbReference type="InterPro" id="IPR008598">
    <property type="entry name" value="Di19_Zn-bd"/>
</dbReference>
<dbReference type="InParanoid" id="A0A1Q3AN63"/>
<evidence type="ECO:0000256" key="1">
    <source>
        <dbReference type="ARBA" id="ARBA00007109"/>
    </source>
</evidence>
<comment type="caution">
    <text evidence="4">The sequence shown here is derived from an EMBL/GenBank/DDBJ whole genome shotgun (WGS) entry which is preliminary data.</text>
</comment>
<feature type="domain" description="Di19 zinc-binding" evidence="2">
    <location>
        <begin position="38"/>
        <end position="69"/>
    </location>
</feature>
<evidence type="ECO:0000313" key="5">
    <source>
        <dbReference type="Proteomes" id="UP000187406"/>
    </source>
</evidence>
<dbReference type="InterPro" id="IPR033347">
    <property type="entry name" value="Di19"/>
</dbReference>
<dbReference type="STRING" id="3775.A0A1Q3AN63"/>
<evidence type="ECO:0000259" key="3">
    <source>
        <dbReference type="Pfam" id="PF14571"/>
    </source>
</evidence>
<dbReference type="EMBL" id="BDDD01000011">
    <property type="protein sequence ID" value="GAV57002.1"/>
    <property type="molecule type" value="Genomic_DNA"/>
</dbReference>
<organism evidence="4 5">
    <name type="scientific">Cephalotus follicularis</name>
    <name type="common">Albany pitcher plant</name>
    <dbReference type="NCBI Taxonomy" id="3775"/>
    <lineage>
        <taxon>Eukaryota</taxon>
        <taxon>Viridiplantae</taxon>
        <taxon>Streptophyta</taxon>
        <taxon>Embryophyta</taxon>
        <taxon>Tracheophyta</taxon>
        <taxon>Spermatophyta</taxon>
        <taxon>Magnoliopsida</taxon>
        <taxon>eudicotyledons</taxon>
        <taxon>Gunneridae</taxon>
        <taxon>Pentapetalae</taxon>
        <taxon>rosids</taxon>
        <taxon>fabids</taxon>
        <taxon>Oxalidales</taxon>
        <taxon>Cephalotaceae</taxon>
        <taxon>Cephalotus</taxon>
    </lineage>
</organism>
<evidence type="ECO:0000259" key="2">
    <source>
        <dbReference type="Pfam" id="PF05605"/>
    </source>
</evidence>